<organism evidence="1 2">
    <name type="scientific">Piscinibacter gummiphilus</name>
    <dbReference type="NCBI Taxonomy" id="946333"/>
    <lineage>
        <taxon>Bacteria</taxon>
        <taxon>Pseudomonadati</taxon>
        <taxon>Pseudomonadota</taxon>
        <taxon>Betaproteobacteria</taxon>
        <taxon>Burkholderiales</taxon>
        <taxon>Sphaerotilaceae</taxon>
        <taxon>Piscinibacter</taxon>
    </lineage>
</organism>
<reference evidence="1 2" key="1">
    <citation type="submission" date="2023-10" db="EMBL/GenBank/DDBJ databases">
        <title>Bacteria for the degradation of biodegradable plastic PBAT(Polybutylene adipate terephthalate).</title>
        <authorList>
            <person name="Weon H.-Y."/>
            <person name="Yeon J."/>
        </authorList>
    </citation>
    <scope>NUCLEOTIDE SEQUENCE [LARGE SCALE GENOMIC DNA]</scope>
    <source>
        <strain evidence="1 2">SBD 7-3</strain>
    </source>
</reference>
<proteinExistence type="predicted"/>
<accession>A0ABZ0CRK6</accession>
<dbReference type="Gene3D" id="2.40.10.120">
    <property type="match status" value="1"/>
</dbReference>
<dbReference type="GO" id="GO:0008233">
    <property type="term" value="F:peptidase activity"/>
    <property type="evidence" value="ECO:0007669"/>
    <property type="project" value="UniProtKB-KW"/>
</dbReference>
<keyword evidence="1" id="KW-0378">Hydrolase</keyword>
<gene>
    <name evidence="1" type="ORF">RXV79_21985</name>
</gene>
<dbReference type="InterPro" id="IPR009003">
    <property type="entry name" value="Peptidase_S1_PA"/>
</dbReference>
<name>A0ABZ0CRK6_9BURK</name>
<keyword evidence="1" id="KW-0645">Protease</keyword>
<dbReference type="SUPFAM" id="SSF50494">
    <property type="entry name" value="Trypsin-like serine proteases"/>
    <property type="match status" value="1"/>
</dbReference>
<dbReference type="Pfam" id="PF13365">
    <property type="entry name" value="Trypsin_2"/>
    <property type="match status" value="1"/>
</dbReference>
<dbReference type="Proteomes" id="UP001303946">
    <property type="component" value="Chromosome"/>
</dbReference>
<evidence type="ECO:0000313" key="1">
    <source>
        <dbReference type="EMBL" id="WOB07569.1"/>
    </source>
</evidence>
<dbReference type="GO" id="GO:0006508">
    <property type="term" value="P:proteolysis"/>
    <property type="evidence" value="ECO:0007669"/>
    <property type="project" value="UniProtKB-KW"/>
</dbReference>
<evidence type="ECO:0000313" key="2">
    <source>
        <dbReference type="Proteomes" id="UP001303946"/>
    </source>
</evidence>
<dbReference type="RefSeq" id="WP_316700227.1">
    <property type="nucleotide sequence ID" value="NZ_CP136336.1"/>
</dbReference>
<protein>
    <submittedName>
        <fullName evidence="1">Serine protease</fullName>
    </submittedName>
</protein>
<sequence length="324" mass="35058">MQEASEKICELKGNLVALEALVTAMMKVMPPEAQEELKGVFEQHAEVARTVLLHVPISEHSITAFEADVGRTGRFIDRAEAAAHTDSPAGCDTVLLTVARVHTFSGATPLTAATGFFFEAAGRLYLVTCRHVFIDPASGHHPDRLEIELHTDRSNLTQVAQLSMPLYRNGVATWRETQDSAGMVDVAALEIDPSTLPANCVLQAWTPAHIEAKPSNVPVGASLVVMGFPLGFHDTLHHLPVIRQGQVASSFGLRFQGQGYFLTDARTHRGTSGAPVLSHQHGGWKLLGVHAARLDMSARSHSDDESLGLNSAWYADVLARLTTH</sequence>
<dbReference type="EMBL" id="CP136336">
    <property type="protein sequence ID" value="WOB07569.1"/>
    <property type="molecule type" value="Genomic_DNA"/>
</dbReference>
<keyword evidence="2" id="KW-1185">Reference proteome</keyword>